<gene>
    <name evidence="1" type="ORF">MLD38_030517</name>
</gene>
<accession>A0ACB9MN32</accession>
<comment type="caution">
    <text evidence="1">The sequence shown here is derived from an EMBL/GenBank/DDBJ whole genome shotgun (WGS) entry which is preliminary data.</text>
</comment>
<dbReference type="EMBL" id="CM042888">
    <property type="protein sequence ID" value="KAI4325091.1"/>
    <property type="molecule type" value="Genomic_DNA"/>
</dbReference>
<proteinExistence type="predicted"/>
<sequence>MMKLAERKVMIFGTGASTLTAHTWTTLSGDCGIFFPTAGSSRKWHVLSMACDTGNSVSLLRVNSANSSQCNMFILQESCTDSTGLFIIYASVDILAMNVVLNGGDPDYVALLPLGFPILPNGSAPNGGDRAVGSGGSLLTMGSHFLIKCKGHKGEEGIQRNVSTTDKQISECKKWIDPAQIAYKMLKNGRRIRGSGIDFPNDIEGQQASNKHD</sequence>
<evidence type="ECO:0000313" key="1">
    <source>
        <dbReference type="EMBL" id="KAI4325091.1"/>
    </source>
</evidence>
<protein>
    <submittedName>
        <fullName evidence="1">Uncharacterized protein</fullName>
    </submittedName>
</protein>
<keyword evidence="2" id="KW-1185">Reference proteome</keyword>
<evidence type="ECO:0000313" key="2">
    <source>
        <dbReference type="Proteomes" id="UP001057402"/>
    </source>
</evidence>
<dbReference type="Proteomes" id="UP001057402">
    <property type="component" value="Chromosome 9"/>
</dbReference>
<name>A0ACB9MN32_9MYRT</name>
<organism evidence="1 2">
    <name type="scientific">Melastoma candidum</name>
    <dbReference type="NCBI Taxonomy" id="119954"/>
    <lineage>
        <taxon>Eukaryota</taxon>
        <taxon>Viridiplantae</taxon>
        <taxon>Streptophyta</taxon>
        <taxon>Embryophyta</taxon>
        <taxon>Tracheophyta</taxon>
        <taxon>Spermatophyta</taxon>
        <taxon>Magnoliopsida</taxon>
        <taxon>eudicotyledons</taxon>
        <taxon>Gunneridae</taxon>
        <taxon>Pentapetalae</taxon>
        <taxon>rosids</taxon>
        <taxon>malvids</taxon>
        <taxon>Myrtales</taxon>
        <taxon>Melastomataceae</taxon>
        <taxon>Melastomatoideae</taxon>
        <taxon>Melastomateae</taxon>
        <taxon>Melastoma</taxon>
    </lineage>
</organism>
<reference evidence="2" key="1">
    <citation type="journal article" date="2023" name="Front. Plant Sci.">
        <title>Chromosomal-level genome assembly of Melastoma candidum provides insights into trichome evolution.</title>
        <authorList>
            <person name="Zhong Y."/>
            <person name="Wu W."/>
            <person name="Sun C."/>
            <person name="Zou P."/>
            <person name="Liu Y."/>
            <person name="Dai S."/>
            <person name="Zhou R."/>
        </authorList>
    </citation>
    <scope>NUCLEOTIDE SEQUENCE [LARGE SCALE GENOMIC DNA]</scope>
</reference>